<dbReference type="RefSeq" id="XP_028869325.1">
    <property type="nucleotide sequence ID" value="XM_029013492.1"/>
</dbReference>
<evidence type="ECO:0000313" key="2">
    <source>
        <dbReference type="Proteomes" id="UP000236319"/>
    </source>
</evidence>
<gene>
    <name evidence="1" type="ORF">BOVATA_045750</name>
</gene>
<comment type="caution">
    <text evidence="1">The sequence shown here is derived from an EMBL/GenBank/DDBJ whole genome shotgun (WGS) entry which is preliminary data.</text>
</comment>
<dbReference type="EMBL" id="BDSA01000013">
    <property type="protein sequence ID" value="GBE63082.1"/>
    <property type="molecule type" value="Genomic_DNA"/>
</dbReference>
<dbReference type="PANTHER" id="PTHR39767:SF2">
    <property type="entry name" value="CHROMOSOME UNDETERMINED SCAFFOLD_1, WHOLE GENOME SHOTGUN SEQUENCE"/>
    <property type="match status" value="1"/>
</dbReference>
<dbReference type="Gene3D" id="3.10.580.10">
    <property type="entry name" value="CBS-domain"/>
    <property type="match status" value="1"/>
</dbReference>
<dbReference type="Proteomes" id="UP000236319">
    <property type="component" value="Unassembled WGS sequence"/>
</dbReference>
<dbReference type="SUPFAM" id="SSF54631">
    <property type="entry name" value="CBS-domain pair"/>
    <property type="match status" value="1"/>
</dbReference>
<dbReference type="GeneID" id="39876852"/>
<dbReference type="OrthoDB" id="397220at2759"/>
<name>A0A2H6KJB3_9APIC</name>
<organism evidence="1 2">
    <name type="scientific">Babesia ovata</name>
    <dbReference type="NCBI Taxonomy" id="189622"/>
    <lineage>
        <taxon>Eukaryota</taxon>
        <taxon>Sar</taxon>
        <taxon>Alveolata</taxon>
        <taxon>Apicomplexa</taxon>
        <taxon>Aconoidasida</taxon>
        <taxon>Piroplasmida</taxon>
        <taxon>Babesiidae</taxon>
        <taxon>Babesia</taxon>
    </lineage>
</organism>
<evidence type="ECO:0008006" key="3">
    <source>
        <dbReference type="Google" id="ProtNLM"/>
    </source>
</evidence>
<reference evidence="1 2" key="1">
    <citation type="journal article" date="2017" name="BMC Genomics">
        <title>Whole-genome assembly of Babesia ovata and comparative genomics between closely related pathogens.</title>
        <authorList>
            <person name="Yamagishi J."/>
            <person name="Asada M."/>
            <person name="Hakimi H."/>
            <person name="Tanaka T.Q."/>
            <person name="Sugimoto C."/>
            <person name="Kawazu S."/>
        </authorList>
    </citation>
    <scope>NUCLEOTIDE SEQUENCE [LARGE SCALE GENOMIC DNA]</scope>
    <source>
        <strain evidence="1 2">Miyake</strain>
    </source>
</reference>
<sequence>MFLRLLLSGDFACISCSGGEYLRNRGNPSFCKVEENCSAKDALPCMLNQSSKRLCVWSRKRSAPMGFVTARCYLSYITKHLRGCRGRGGRKLEDVLSSEESTPVTEDSSLREASEILLCQDEATVLGSDGCVIGILNRGMIVRYVLALLRKKEQVKLSTPMTVILSHFSALPNPRHVLPKVKDSSSLLEALPELLSSRNGAVLSIDCPTGGQRVLTVWDVLQHMLYHLVEEGEGRSKSAVVRGGVTIPLLTIARDEGERSVIQFEGTSAYTLGVDSLGNFAISSGDQPMLVIDNEQNISFHMNNLSVRSVDFGGDLVVEGVSQFKMIWRESFVDARGWNGTVDQVGVSSCAGIPMLGGFKLFGRGWVQKTFIELPVHRELRIKASFHFLDQWAGESGYMKLNTSSSAPMDYVWTDIHAEHSTTGINICGGETPDSKFSVPIEVTIPHSSERFTIEFGSTLEGDAVQQSWGVSGLEIYVR</sequence>
<keyword evidence="2" id="KW-1185">Reference proteome</keyword>
<dbReference type="AlphaFoldDB" id="A0A2H6KJB3"/>
<dbReference type="InterPro" id="IPR046342">
    <property type="entry name" value="CBS_dom_sf"/>
</dbReference>
<dbReference type="VEuPathDB" id="PiroplasmaDB:BOVATA_045750"/>
<protein>
    <recommendedName>
        <fullName evidence="3">CBS domain-containing protein</fullName>
    </recommendedName>
</protein>
<proteinExistence type="predicted"/>
<accession>A0A2H6KJB3</accession>
<dbReference type="PANTHER" id="PTHR39767">
    <property type="entry name" value="CALCIUM/CALMODULIN-BINDING MEMBRANE PROTEIN PCM4-RELATED"/>
    <property type="match status" value="1"/>
</dbReference>
<evidence type="ECO:0000313" key="1">
    <source>
        <dbReference type="EMBL" id="GBE63082.1"/>
    </source>
</evidence>